<keyword evidence="6 9" id="KW-0472">Membrane</keyword>
<dbReference type="PROSITE" id="PS51779">
    <property type="entry name" value="POTRA"/>
    <property type="match status" value="1"/>
</dbReference>
<evidence type="ECO:0000256" key="9">
    <source>
        <dbReference type="SAM" id="Phobius"/>
    </source>
</evidence>
<feature type="compositionally biased region" description="Low complexity" evidence="8">
    <location>
        <begin position="397"/>
        <end position="408"/>
    </location>
</feature>
<evidence type="ECO:0000313" key="12">
    <source>
        <dbReference type="Proteomes" id="UP000824078"/>
    </source>
</evidence>
<feature type="compositionally biased region" description="Polar residues" evidence="8">
    <location>
        <begin position="1"/>
        <end position="13"/>
    </location>
</feature>
<feature type="region of interest" description="Disordered" evidence="8">
    <location>
        <begin position="343"/>
        <end position="414"/>
    </location>
</feature>
<feature type="compositionally biased region" description="Acidic residues" evidence="8">
    <location>
        <begin position="376"/>
        <end position="396"/>
    </location>
</feature>
<dbReference type="InterPro" id="IPR050487">
    <property type="entry name" value="FtsQ_DivIB"/>
</dbReference>
<reference evidence="11" key="2">
    <citation type="journal article" date="2021" name="PeerJ">
        <title>Extensive microbial diversity within the chicken gut microbiome revealed by metagenomics and culture.</title>
        <authorList>
            <person name="Gilroy R."/>
            <person name="Ravi A."/>
            <person name="Getino M."/>
            <person name="Pursley I."/>
            <person name="Horton D.L."/>
            <person name="Alikhan N.F."/>
            <person name="Baker D."/>
            <person name="Gharbi K."/>
            <person name="Hall N."/>
            <person name="Watson M."/>
            <person name="Adriaenssens E.M."/>
            <person name="Foster-Nyarko E."/>
            <person name="Jarju S."/>
            <person name="Secka A."/>
            <person name="Antonio M."/>
            <person name="Oren A."/>
            <person name="Chaudhuri R.R."/>
            <person name="La Ragione R."/>
            <person name="Hildebrand F."/>
            <person name="Pallen M.J."/>
        </authorList>
    </citation>
    <scope>NUCLEOTIDE SEQUENCE</scope>
    <source>
        <strain evidence="11">ChiHjej12B11-29160</strain>
    </source>
</reference>
<dbReference type="Proteomes" id="UP000824078">
    <property type="component" value="Unassembled WGS sequence"/>
</dbReference>
<feature type="region of interest" description="Disordered" evidence="8">
    <location>
        <begin position="1"/>
        <end position="77"/>
    </location>
</feature>
<evidence type="ECO:0000256" key="8">
    <source>
        <dbReference type="SAM" id="MobiDB-lite"/>
    </source>
</evidence>
<evidence type="ECO:0000256" key="2">
    <source>
        <dbReference type="ARBA" id="ARBA00022475"/>
    </source>
</evidence>
<dbReference type="Pfam" id="PF08478">
    <property type="entry name" value="POTRA_1"/>
    <property type="match status" value="1"/>
</dbReference>
<feature type="domain" description="POTRA" evidence="10">
    <location>
        <begin position="111"/>
        <end position="179"/>
    </location>
</feature>
<feature type="compositionally biased region" description="Acidic residues" evidence="8">
    <location>
        <begin position="349"/>
        <end position="358"/>
    </location>
</feature>
<gene>
    <name evidence="11" type="ORF">IAD17_00970</name>
</gene>
<proteinExistence type="predicted"/>
<evidence type="ECO:0000256" key="3">
    <source>
        <dbReference type="ARBA" id="ARBA00022618"/>
    </source>
</evidence>
<feature type="transmembrane region" description="Helical" evidence="9">
    <location>
        <begin position="80"/>
        <end position="105"/>
    </location>
</feature>
<protein>
    <submittedName>
        <fullName evidence="11">FtsQ-type POTRA domain-containing protein</fullName>
    </submittedName>
</protein>
<sequence>MALSFSQKSNSSARLRRNTASDKDRARLRQSTSGATSRRSGTAGLGTSQKKKRLNTPGGSGGGKGFLGNRDKNRKSASTGIPMPALIAAGVAALAVVGLVALLVLSQLPVFVITAIDADSTEHVNAETIARLAEVEEGTTLLNLNTGEITANVQRNPWVGSVKIIREFPDRLRIVVTEREVGAIVLMGSGDAAWCLGSDGVWIEPVQLNTSDKRSAEEVALERASELGCLLITDVPSSVSPQAGAEVTDDTILAVLEYLNGFSEDFRSQISSFSATSVDAIACTLTNGVEVSLGNATDINAKERIITQILAEHPNQVTYINIRVPSSPSYRSISADNVVAGSGARVLNEDEEITDNNDETTTSQENSNTSSNSETNSEDESDDASQEDESSNEDSTGESSGGSSAEIDPSLSAG</sequence>
<dbReference type="PANTHER" id="PTHR37820">
    <property type="entry name" value="CELL DIVISION PROTEIN DIVIB"/>
    <property type="match status" value="1"/>
</dbReference>
<keyword evidence="4 9" id="KW-0812">Transmembrane</keyword>
<dbReference type="Gene3D" id="3.10.20.310">
    <property type="entry name" value="membrane protein fhac"/>
    <property type="match status" value="1"/>
</dbReference>
<feature type="compositionally biased region" description="Low complexity" evidence="8">
    <location>
        <begin position="31"/>
        <end position="42"/>
    </location>
</feature>
<keyword evidence="3" id="KW-0132">Cell division</keyword>
<keyword evidence="7" id="KW-0131">Cell cycle</keyword>
<dbReference type="InterPro" id="IPR034746">
    <property type="entry name" value="POTRA"/>
</dbReference>
<evidence type="ECO:0000256" key="7">
    <source>
        <dbReference type="ARBA" id="ARBA00023306"/>
    </source>
</evidence>
<dbReference type="AlphaFoldDB" id="A0A9D1HY68"/>
<evidence type="ECO:0000313" key="11">
    <source>
        <dbReference type="EMBL" id="HIU23485.1"/>
    </source>
</evidence>
<keyword evidence="5 9" id="KW-1133">Transmembrane helix</keyword>
<comment type="caution">
    <text evidence="11">The sequence shown here is derived from an EMBL/GenBank/DDBJ whole genome shotgun (WGS) entry which is preliminary data.</text>
</comment>
<dbReference type="InterPro" id="IPR005548">
    <property type="entry name" value="Cell_div_FtsQ/DivIB_C"/>
</dbReference>
<evidence type="ECO:0000256" key="4">
    <source>
        <dbReference type="ARBA" id="ARBA00022692"/>
    </source>
</evidence>
<organism evidence="11 12">
    <name type="scientific">Candidatus Coprovicinus avistercoris</name>
    <dbReference type="NCBI Taxonomy" id="2840754"/>
    <lineage>
        <taxon>Bacteria</taxon>
        <taxon>Bacillati</taxon>
        <taxon>Actinomycetota</taxon>
        <taxon>Coriobacteriia</taxon>
        <taxon>Coriobacteriales</taxon>
        <taxon>Coriobacteriaceae</taxon>
        <taxon>Coriobacteriaceae incertae sedis</taxon>
        <taxon>Candidatus Coprovicinus</taxon>
    </lineage>
</organism>
<dbReference type="EMBL" id="DVMQ01000003">
    <property type="protein sequence ID" value="HIU23485.1"/>
    <property type="molecule type" value="Genomic_DNA"/>
</dbReference>
<evidence type="ECO:0000256" key="6">
    <source>
        <dbReference type="ARBA" id="ARBA00023136"/>
    </source>
</evidence>
<comment type="subcellular location">
    <subcellularLocation>
        <location evidence="1">Membrane</location>
    </subcellularLocation>
</comment>
<accession>A0A9D1HY68</accession>
<dbReference type="GO" id="GO:0051301">
    <property type="term" value="P:cell division"/>
    <property type="evidence" value="ECO:0007669"/>
    <property type="project" value="UniProtKB-KW"/>
</dbReference>
<dbReference type="GO" id="GO:0005886">
    <property type="term" value="C:plasma membrane"/>
    <property type="evidence" value="ECO:0007669"/>
    <property type="project" value="TreeGrafter"/>
</dbReference>
<evidence type="ECO:0000259" key="10">
    <source>
        <dbReference type="PROSITE" id="PS51779"/>
    </source>
</evidence>
<dbReference type="InterPro" id="IPR013685">
    <property type="entry name" value="POTRA_FtsQ_type"/>
</dbReference>
<feature type="compositionally biased region" description="Low complexity" evidence="8">
    <location>
        <begin position="359"/>
        <end position="375"/>
    </location>
</feature>
<keyword evidence="2" id="KW-1003">Cell membrane</keyword>
<evidence type="ECO:0000256" key="1">
    <source>
        <dbReference type="ARBA" id="ARBA00004370"/>
    </source>
</evidence>
<dbReference type="PANTHER" id="PTHR37820:SF1">
    <property type="entry name" value="CELL DIVISION PROTEIN FTSQ"/>
    <property type="match status" value="1"/>
</dbReference>
<evidence type="ECO:0000256" key="5">
    <source>
        <dbReference type="ARBA" id="ARBA00022989"/>
    </source>
</evidence>
<dbReference type="Pfam" id="PF03799">
    <property type="entry name" value="FtsQ_DivIB_C"/>
    <property type="match status" value="1"/>
</dbReference>
<name>A0A9D1HY68_9ACTN</name>
<reference evidence="11" key="1">
    <citation type="submission" date="2020-10" db="EMBL/GenBank/DDBJ databases">
        <authorList>
            <person name="Gilroy R."/>
        </authorList>
    </citation>
    <scope>NUCLEOTIDE SEQUENCE</scope>
    <source>
        <strain evidence="11">ChiHjej12B11-29160</strain>
    </source>
</reference>